<dbReference type="InterPro" id="IPR025291">
    <property type="entry name" value="DUF4153"/>
</dbReference>
<feature type="transmembrane region" description="Helical" evidence="1">
    <location>
        <begin position="381"/>
        <end position="411"/>
    </location>
</feature>
<protein>
    <submittedName>
        <fullName evidence="2">DUF4173 domain-containing protein</fullName>
    </submittedName>
</protein>
<proteinExistence type="predicted"/>
<feature type="transmembrane region" description="Helical" evidence="1">
    <location>
        <begin position="196"/>
        <end position="217"/>
    </location>
</feature>
<feature type="transmembrane region" description="Helical" evidence="1">
    <location>
        <begin position="67"/>
        <end position="87"/>
    </location>
</feature>
<dbReference type="Pfam" id="PF13687">
    <property type="entry name" value="DUF4153"/>
    <property type="match status" value="1"/>
</dbReference>
<feature type="transmembrane region" description="Helical" evidence="1">
    <location>
        <begin position="300"/>
        <end position="320"/>
    </location>
</feature>
<sequence>MMETNNCNTDLQVVSQEYPYEEESLQTKTKKLLKHLSPKDIWKLKSLIIGLLVACFFYVTYLTNLSFALPAIIVLIMTVELGCRLLAGKEKRGMRLESGIFMTTSLLQGLQISLWGLHDSWESAQMLCLHASFLLYLMARTGQSSQDRLGIMVWIDLIYTSCLFPLKYFFLGVFTLPYKTRPKQELSIEERHNRQLHKGMILVIIFVALILTVFAASQLSQVLPAFGQLWKQVFQTLATLFNFNIHFENSGLIIFRLLSSIPLALGLFAQLAAVYLAKDKPLSQTQLETSLKKTRLFPKLAAYIVIGSLCFTYALFLLTATSQMGELLSLNQVNIPAHQASHMAVQGFWQLVRVSILNFGVLVGLYLYSKENIFNHKGLRWISTLLFTFTSLFALIAGWKLFGVYIALYGITPRRLLSGWFVTVLFVWCILTLIRLYKPIQTTRLAIFYATISFTLVSLLGSFIL</sequence>
<reference evidence="2 3" key="1">
    <citation type="submission" date="2023-06" db="EMBL/GenBank/DDBJ databases">
        <title>A potential novel species of Streptococcus isolated from human milk sample.</title>
        <authorList>
            <person name="Nguyen H.V."/>
            <person name="Trinh A.T.V."/>
            <person name="Hoang A.T.L."/>
            <person name="Bui L.N.H."/>
            <person name="Tran Q.T.L."/>
            <person name="Trinh T."/>
        </authorList>
    </citation>
    <scope>NUCLEOTIDE SEQUENCE [LARGE SCALE GENOMIC DNA]</scope>
    <source>
        <strain evidence="2 3">VTCC 12812</strain>
    </source>
</reference>
<accession>A0ABT7LVN2</accession>
<organism evidence="2 3">
    <name type="scientific">Streptococcus raffinosi</name>
    <dbReference type="NCBI Taxonomy" id="3053355"/>
    <lineage>
        <taxon>Bacteria</taxon>
        <taxon>Bacillati</taxon>
        <taxon>Bacillota</taxon>
        <taxon>Bacilli</taxon>
        <taxon>Lactobacillales</taxon>
        <taxon>Streptococcaceae</taxon>
        <taxon>Streptococcus</taxon>
    </lineage>
</organism>
<name>A0ABT7LVN2_9STRE</name>
<gene>
    <name evidence="2" type="ORF">QRD39_05995</name>
</gene>
<feature type="transmembrane region" description="Helical" evidence="1">
    <location>
        <begin position="348"/>
        <end position="369"/>
    </location>
</feature>
<evidence type="ECO:0000313" key="2">
    <source>
        <dbReference type="EMBL" id="MDL5043663.1"/>
    </source>
</evidence>
<feature type="transmembrane region" description="Helical" evidence="1">
    <location>
        <begin position="151"/>
        <end position="176"/>
    </location>
</feature>
<dbReference type="Proteomes" id="UP001529255">
    <property type="component" value="Unassembled WGS sequence"/>
</dbReference>
<keyword evidence="1" id="KW-0812">Transmembrane</keyword>
<feature type="transmembrane region" description="Helical" evidence="1">
    <location>
        <begin position="41"/>
        <end position="61"/>
    </location>
</feature>
<dbReference type="EMBL" id="JASUZV010000007">
    <property type="protein sequence ID" value="MDL5043663.1"/>
    <property type="molecule type" value="Genomic_DNA"/>
</dbReference>
<feature type="transmembrane region" description="Helical" evidence="1">
    <location>
        <begin position="99"/>
        <end position="117"/>
    </location>
</feature>
<feature type="transmembrane region" description="Helical" evidence="1">
    <location>
        <begin position="253"/>
        <end position="277"/>
    </location>
</feature>
<keyword evidence="1" id="KW-1133">Transmembrane helix</keyword>
<keyword evidence="3" id="KW-1185">Reference proteome</keyword>
<evidence type="ECO:0000313" key="3">
    <source>
        <dbReference type="Proteomes" id="UP001529255"/>
    </source>
</evidence>
<feature type="transmembrane region" description="Helical" evidence="1">
    <location>
        <begin position="417"/>
        <end position="434"/>
    </location>
</feature>
<evidence type="ECO:0000256" key="1">
    <source>
        <dbReference type="SAM" id="Phobius"/>
    </source>
</evidence>
<dbReference type="RefSeq" id="WP_285955974.1">
    <property type="nucleotide sequence ID" value="NZ_JASUZV010000007.1"/>
</dbReference>
<keyword evidence="1" id="KW-0472">Membrane</keyword>
<feature type="transmembrane region" description="Helical" evidence="1">
    <location>
        <begin position="446"/>
        <end position="464"/>
    </location>
</feature>
<comment type="caution">
    <text evidence="2">The sequence shown here is derived from an EMBL/GenBank/DDBJ whole genome shotgun (WGS) entry which is preliminary data.</text>
</comment>